<comment type="caution">
    <text evidence="1">The sequence shown here is derived from an EMBL/GenBank/DDBJ whole genome shotgun (WGS) entry which is preliminary data.</text>
</comment>
<dbReference type="InterPro" id="IPR036465">
    <property type="entry name" value="vWFA_dom_sf"/>
</dbReference>
<keyword evidence="2" id="KW-1185">Reference proteome</keyword>
<evidence type="ECO:0000313" key="2">
    <source>
        <dbReference type="Proteomes" id="UP001595997"/>
    </source>
</evidence>
<gene>
    <name evidence="1" type="ORF">ACFPA8_27530</name>
</gene>
<proteinExistence type="predicted"/>
<protein>
    <submittedName>
        <fullName evidence="1">VWA domain-containing protein</fullName>
    </submittedName>
</protein>
<sequence>MTVHQGLINHVVLVLDASTSMSHLRNKVVQVADEQIAYLARRSKELDQETRVTVYVFADEAECVIYEKDVLRLPSISQYYQPGGMTALLSATLKSQRELAQTAQLYGDHSFLTFVLTDGQENASHRCADAPARNPRGLVNHVSERIKTMPDNWTLAVLVPDQIGKREAQQAGFPRENIALWDASSTRGLEEAAGKIQQATEIFLANRASGIRGSRSVFSTGADAVNADTIRAAGLTPLSASSYSLIPVTKAIGIRKWVLEECQLPFKLGSAFYELSKRENIQPQKKIAVLEKKTGRVYGGQEARKLIGLSDVEVRVTPEDNPDYSIFVQSTSVNRKLVPHTRLLLMA</sequence>
<name>A0ABV9AGR4_9ACTN</name>
<dbReference type="RefSeq" id="WP_386452915.1">
    <property type="nucleotide sequence ID" value="NZ_JBHSFH010000026.1"/>
</dbReference>
<evidence type="ECO:0000313" key="1">
    <source>
        <dbReference type="EMBL" id="MFC4497885.1"/>
    </source>
</evidence>
<dbReference type="CDD" id="cd00198">
    <property type="entry name" value="vWFA"/>
    <property type="match status" value="1"/>
</dbReference>
<dbReference type="SUPFAM" id="SSF53300">
    <property type="entry name" value="vWA-like"/>
    <property type="match status" value="1"/>
</dbReference>
<dbReference type="Proteomes" id="UP001595997">
    <property type="component" value="Unassembled WGS sequence"/>
</dbReference>
<organism evidence="1 2">
    <name type="scientific">Streptomyces ovatisporus</name>
    <dbReference type="NCBI Taxonomy" id="1128682"/>
    <lineage>
        <taxon>Bacteria</taxon>
        <taxon>Bacillati</taxon>
        <taxon>Actinomycetota</taxon>
        <taxon>Actinomycetes</taxon>
        <taxon>Kitasatosporales</taxon>
        <taxon>Streptomycetaceae</taxon>
        <taxon>Streptomyces</taxon>
    </lineage>
</organism>
<reference evidence="2" key="1">
    <citation type="journal article" date="2019" name="Int. J. Syst. Evol. Microbiol.">
        <title>The Global Catalogue of Microorganisms (GCM) 10K type strain sequencing project: providing services to taxonomists for standard genome sequencing and annotation.</title>
        <authorList>
            <consortium name="The Broad Institute Genomics Platform"/>
            <consortium name="The Broad Institute Genome Sequencing Center for Infectious Disease"/>
            <person name="Wu L."/>
            <person name="Ma J."/>
        </authorList>
    </citation>
    <scope>NUCLEOTIDE SEQUENCE [LARGE SCALE GENOMIC DNA]</scope>
    <source>
        <strain evidence="2">CGMCC 4.7357</strain>
    </source>
</reference>
<dbReference type="EMBL" id="JBHSFH010000026">
    <property type="protein sequence ID" value="MFC4497885.1"/>
    <property type="molecule type" value="Genomic_DNA"/>
</dbReference>
<accession>A0ABV9AGR4</accession>
<dbReference type="Gene3D" id="3.40.50.410">
    <property type="entry name" value="von Willebrand factor, type A domain"/>
    <property type="match status" value="1"/>
</dbReference>